<reference evidence="9" key="2">
    <citation type="submission" date="2019-07" db="EMBL/GenBank/DDBJ databases">
        <authorList>
            <person name="Yang Y."/>
            <person name="Bocs S."/>
            <person name="Baudouin L."/>
        </authorList>
    </citation>
    <scope>NUCLEOTIDE SEQUENCE</scope>
    <source>
        <tissue evidence="9">Spear leaf of Hainan Tall coconut</tissue>
    </source>
</reference>
<accession>A0A8K0HVK6</accession>
<name>A0A8K0HVK6_COCNU</name>
<dbReference type="InterPro" id="IPR036085">
    <property type="entry name" value="PAZ_dom_sf"/>
</dbReference>
<dbReference type="GO" id="GO:0009536">
    <property type="term" value="C:plastid"/>
    <property type="evidence" value="ECO:0007669"/>
    <property type="project" value="UniProtKB-SubCell"/>
</dbReference>
<comment type="caution">
    <text evidence="9">The sequence shown here is derived from an EMBL/GenBank/DDBJ whole genome shotgun (WGS) entry which is preliminary data.</text>
</comment>
<dbReference type="SUPFAM" id="SSF101690">
    <property type="entry name" value="PAZ domain"/>
    <property type="match status" value="1"/>
</dbReference>
<keyword evidence="5" id="KW-0943">RNA-mediated gene silencing</keyword>
<evidence type="ECO:0000256" key="1">
    <source>
        <dbReference type="ARBA" id="ARBA00004474"/>
    </source>
</evidence>
<comment type="similarity">
    <text evidence="2">Belongs to the argonaute family. Ago subfamily.</text>
</comment>
<keyword evidence="3" id="KW-0934">Plastid</keyword>
<dbReference type="Proteomes" id="UP000797356">
    <property type="component" value="Chromosome 1"/>
</dbReference>
<feature type="region of interest" description="Disordered" evidence="6">
    <location>
        <begin position="377"/>
        <end position="405"/>
    </location>
</feature>
<dbReference type="InterPro" id="IPR006843">
    <property type="entry name" value="PAP/fibrillin_dom"/>
</dbReference>
<evidence type="ECO:0000313" key="10">
    <source>
        <dbReference type="Proteomes" id="UP000797356"/>
    </source>
</evidence>
<dbReference type="EMBL" id="CM017872">
    <property type="protein sequence ID" value="KAG1327188.1"/>
    <property type="molecule type" value="Genomic_DNA"/>
</dbReference>
<proteinExistence type="inferred from homology"/>
<dbReference type="InterPro" id="IPR045246">
    <property type="entry name" value="Piwi_ago-like"/>
</dbReference>
<feature type="compositionally biased region" description="Pro residues" evidence="6">
    <location>
        <begin position="396"/>
        <end position="405"/>
    </location>
</feature>
<organism evidence="9 10">
    <name type="scientific">Cocos nucifera</name>
    <name type="common">Coconut palm</name>
    <dbReference type="NCBI Taxonomy" id="13894"/>
    <lineage>
        <taxon>Eukaryota</taxon>
        <taxon>Viridiplantae</taxon>
        <taxon>Streptophyta</taxon>
        <taxon>Embryophyta</taxon>
        <taxon>Tracheophyta</taxon>
        <taxon>Spermatophyta</taxon>
        <taxon>Magnoliopsida</taxon>
        <taxon>Liliopsida</taxon>
        <taxon>Arecaceae</taxon>
        <taxon>Arecoideae</taxon>
        <taxon>Cocoseae</taxon>
        <taxon>Attaleinae</taxon>
        <taxon>Cocos</taxon>
    </lineage>
</organism>
<feature type="domain" description="PAZ" evidence="7">
    <location>
        <begin position="585"/>
        <end position="693"/>
    </location>
</feature>
<dbReference type="GO" id="GO:0031047">
    <property type="term" value="P:regulatory ncRNA-mediated gene silencing"/>
    <property type="evidence" value="ECO:0007669"/>
    <property type="project" value="UniProtKB-KW"/>
</dbReference>
<gene>
    <name evidence="9" type="ORF">COCNU_01G011220</name>
</gene>
<evidence type="ECO:0000256" key="3">
    <source>
        <dbReference type="ARBA" id="ARBA00022640"/>
    </source>
</evidence>
<dbReference type="InterPro" id="IPR014811">
    <property type="entry name" value="ArgoL1"/>
</dbReference>
<dbReference type="PROSITE" id="PS50821">
    <property type="entry name" value="PAZ"/>
    <property type="match status" value="1"/>
</dbReference>
<dbReference type="InterPro" id="IPR012337">
    <property type="entry name" value="RNaseH-like_sf"/>
</dbReference>
<dbReference type="PROSITE" id="PS50822">
    <property type="entry name" value="PIWI"/>
    <property type="match status" value="1"/>
</dbReference>
<dbReference type="CDD" id="cd02846">
    <property type="entry name" value="PAZ_argonaute_like"/>
    <property type="match status" value="1"/>
</dbReference>
<dbReference type="CDD" id="cd04657">
    <property type="entry name" value="Piwi_ago-like"/>
    <property type="match status" value="1"/>
</dbReference>
<evidence type="ECO:0000259" key="7">
    <source>
        <dbReference type="PROSITE" id="PS50821"/>
    </source>
</evidence>
<evidence type="ECO:0000256" key="2">
    <source>
        <dbReference type="ARBA" id="ARBA00008201"/>
    </source>
</evidence>
<dbReference type="Pfam" id="PF08699">
    <property type="entry name" value="ArgoL1"/>
    <property type="match status" value="1"/>
</dbReference>
<evidence type="ECO:0000256" key="5">
    <source>
        <dbReference type="ARBA" id="ARBA00023158"/>
    </source>
</evidence>
<feature type="region of interest" description="Disordered" evidence="6">
    <location>
        <begin position="94"/>
        <end position="121"/>
    </location>
</feature>
<reference evidence="9" key="1">
    <citation type="journal article" date="2017" name="Gigascience">
        <title>The genome draft of coconut (Cocos nucifera).</title>
        <authorList>
            <person name="Xiao Y."/>
            <person name="Xu P."/>
            <person name="Fan H."/>
            <person name="Baudouin L."/>
            <person name="Xia W."/>
            <person name="Bocs S."/>
            <person name="Xu J."/>
            <person name="Li Q."/>
            <person name="Guo A."/>
            <person name="Zhou L."/>
            <person name="Li J."/>
            <person name="Wu Y."/>
            <person name="Ma Z."/>
            <person name="Armero A."/>
            <person name="Issali A.E."/>
            <person name="Liu N."/>
            <person name="Peng M."/>
            <person name="Yang Y."/>
        </authorList>
    </citation>
    <scope>NUCLEOTIDE SEQUENCE</scope>
    <source>
        <tissue evidence="9">Spear leaf of Hainan Tall coconut</tissue>
    </source>
</reference>
<dbReference type="InterPro" id="IPR032474">
    <property type="entry name" value="Argonaute_N"/>
</dbReference>
<dbReference type="Pfam" id="PF02171">
    <property type="entry name" value="Piwi"/>
    <property type="match status" value="1"/>
</dbReference>
<dbReference type="Gene3D" id="3.40.50.2300">
    <property type="match status" value="1"/>
</dbReference>
<dbReference type="InterPro" id="IPR036397">
    <property type="entry name" value="RNaseH_sf"/>
</dbReference>
<dbReference type="OrthoDB" id="10252740at2759"/>
<dbReference type="InterPro" id="IPR003165">
    <property type="entry name" value="Piwi"/>
</dbReference>
<dbReference type="Gene3D" id="2.170.260.10">
    <property type="entry name" value="paz domain"/>
    <property type="match status" value="1"/>
</dbReference>
<dbReference type="Pfam" id="PF02170">
    <property type="entry name" value="PAZ"/>
    <property type="match status" value="1"/>
</dbReference>
<feature type="domain" description="Piwi" evidence="8">
    <location>
        <begin position="787"/>
        <end position="1073"/>
    </location>
</feature>
<dbReference type="Pfam" id="PF16486">
    <property type="entry name" value="ArgoN"/>
    <property type="match status" value="1"/>
</dbReference>
<dbReference type="InterPro" id="IPR003100">
    <property type="entry name" value="PAZ_dom"/>
</dbReference>
<sequence length="1112" mass="122216">MGGTAASWNTLSLRAPPAVAAAAVRGAAAWNPLALKAPPAVVVVAVPPHRHYLSIHPASIGAPTPPFHKSPILRSAGRPPLAAVSFRLRAMADDEEWSEERGGEEEEAAGGVAVAETEGKVEPSEVAEMKRKLIDLLRGTDRGLKASSETRAEIVELITQLEAKNPTPAPTEALTLLNGKWILVYTSFSQLFPLLGSGRLPELVKVEEISQTIDSENLTVQNSVQFAGPLATTSVTTNAKFEVRSPKRVQIKFEEGIIGTPQLTDSIVIPEKVELLGQNIDLSPFKGVITSVQDAASSVARTISGRPPLKIPINNNNAQSWLLTTYLDEELRISREFHSLLTPSSEKLVSCHGTVLICFETPAKSLSSSTKSLWAPSEAKKASMASPKDEVGKEGLPPPPPVIPPQVVPIKAEPSPRPEHLKRSPMARCGFGSDGRHIQLLSNHFSVRFTTQDAVFYHYSVTIKSEDKQAVEAKGIGRKIMDKLYQTYSSELAGKEFAYDGEKSLFTVGPLPQNNFEFTVVLEESSLRGCLLVRQSFFSGEHTNFCDLGGGVAGCRGFHSSFRTTLGGLSLNMDVSTTVIMKPGPVVDFLLANQGVKDPRQVDWVKAKRMLKNMRIKTRHNNLEFKITGISEMPCNQQQDGSGEGQIVEVTVYDYFVNSRKIELTWSAHMPCLDVGKPKRPNYLPVELKVGNAEDCVPRNGRWNFNHKRLWAPIKIERWAIVNFSARCDMSHLSRELISCGKNKGILINRPFTLIEEDRQWVRSGPVVRVERMMEQIKARLPGPPEFLLCVLPEKKNSDIYGPWKKKNLHELGIVTQCIAPSRINDQYLTNVLLKINSKLGGTNSILAVEHGKCIPLINENPTMILGMDVSHGSPGRSDIPSIAAVVGSRYWPLISRYRASVRTQSPKVEMIDSLYKPQANGQDDGILRDGVSESQFSQVLNIELDQIIKVYEHLGETTLPKFTVIVAQKNHHTKLFQAGGAENVPPGTVVDTKVVHPRNYDFYMCAHAGMIGTSRPTHYHVLVDEIGFSADDLQKLVHALSYVYQRSTTAVSIVAPICYAHLAAAQISQFIKFEDFSETSSGQGPVTASGQSAIPELPQLHPNVCSSMFFC</sequence>
<evidence type="ECO:0000313" key="9">
    <source>
        <dbReference type="EMBL" id="KAG1327188.1"/>
    </source>
</evidence>
<evidence type="ECO:0000256" key="6">
    <source>
        <dbReference type="SAM" id="MobiDB-lite"/>
    </source>
</evidence>
<evidence type="ECO:0000256" key="4">
    <source>
        <dbReference type="ARBA" id="ARBA00022946"/>
    </source>
</evidence>
<keyword evidence="10" id="KW-1185">Reference proteome</keyword>
<dbReference type="SMART" id="SM00950">
    <property type="entry name" value="Piwi"/>
    <property type="match status" value="1"/>
</dbReference>
<dbReference type="GO" id="GO:0003723">
    <property type="term" value="F:RNA binding"/>
    <property type="evidence" value="ECO:0007669"/>
    <property type="project" value="InterPro"/>
</dbReference>
<dbReference type="PANTHER" id="PTHR22891">
    <property type="entry name" value="EUKARYOTIC TRANSLATION INITIATION FACTOR 2C"/>
    <property type="match status" value="1"/>
</dbReference>
<feature type="compositionally biased region" description="Acidic residues" evidence="6">
    <location>
        <begin position="94"/>
        <end position="108"/>
    </location>
</feature>
<evidence type="ECO:0000259" key="8">
    <source>
        <dbReference type="PROSITE" id="PS50822"/>
    </source>
</evidence>
<keyword evidence="4" id="KW-0809">Transit peptide</keyword>
<dbReference type="Gene3D" id="3.30.420.10">
    <property type="entry name" value="Ribonuclease H-like superfamily/Ribonuclease H"/>
    <property type="match status" value="1"/>
</dbReference>
<dbReference type="Pfam" id="PF04755">
    <property type="entry name" value="PAP_fibrillin"/>
    <property type="match status" value="1"/>
</dbReference>
<protein>
    <submittedName>
        <fullName evidence="9">Uncharacterized protein</fullName>
    </submittedName>
</protein>
<dbReference type="SUPFAM" id="SSF53098">
    <property type="entry name" value="Ribonuclease H-like"/>
    <property type="match status" value="1"/>
</dbReference>
<dbReference type="AlphaFoldDB" id="A0A8K0HVK6"/>
<comment type="subcellular location">
    <subcellularLocation>
        <location evidence="1">Plastid</location>
    </subcellularLocation>
</comment>
<dbReference type="SMART" id="SM01163">
    <property type="entry name" value="DUF1785"/>
    <property type="match status" value="1"/>
</dbReference>